<feature type="short sequence motif" description="Q motif" evidence="6">
    <location>
        <begin position="109"/>
        <end position="137"/>
    </location>
</feature>
<evidence type="ECO:0000256" key="8">
    <source>
        <dbReference type="SAM" id="MobiDB-lite"/>
    </source>
</evidence>
<dbReference type="CDD" id="cd00268">
    <property type="entry name" value="DEADc"/>
    <property type="match status" value="1"/>
</dbReference>
<reference evidence="13" key="1">
    <citation type="submission" date="2016-11" db="UniProtKB">
        <authorList>
            <consortium name="WormBaseParasite"/>
        </authorList>
    </citation>
    <scope>IDENTIFICATION</scope>
</reference>
<evidence type="ECO:0000259" key="9">
    <source>
        <dbReference type="PROSITE" id="PS51192"/>
    </source>
</evidence>
<dbReference type="SUPFAM" id="SSF52540">
    <property type="entry name" value="P-loop containing nucleoside triphosphate hydrolases"/>
    <property type="match status" value="1"/>
</dbReference>
<evidence type="ECO:0000259" key="10">
    <source>
        <dbReference type="PROSITE" id="PS51194"/>
    </source>
</evidence>
<proteinExistence type="inferred from homology"/>
<dbReference type="InterPro" id="IPR044742">
    <property type="entry name" value="DEAD/DEAH_RhlB"/>
</dbReference>
<dbReference type="WBParaSite" id="L893_g11272.t1">
    <property type="protein sequence ID" value="L893_g11272.t1"/>
    <property type="gene ID" value="L893_g11272"/>
</dbReference>
<feature type="compositionally biased region" description="Polar residues" evidence="8">
    <location>
        <begin position="522"/>
        <end position="538"/>
    </location>
</feature>
<evidence type="ECO:0000256" key="5">
    <source>
        <dbReference type="ARBA" id="ARBA00022884"/>
    </source>
</evidence>
<comment type="catalytic activity">
    <reaction evidence="7">
        <text>ATP + H2O = ADP + phosphate + H(+)</text>
        <dbReference type="Rhea" id="RHEA:13065"/>
        <dbReference type="ChEBI" id="CHEBI:15377"/>
        <dbReference type="ChEBI" id="CHEBI:15378"/>
        <dbReference type="ChEBI" id="CHEBI:30616"/>
        <dbReference type="ChEBI" id="CHEBI:43474"/>
        <dbReference type="ChEBI" id="CHEBI:456216"/>
        <dbReference type="EC" id="3.6.4.13"/>
    </reaction>
</comment>
<dbReference type="AlphaFoldDB" id="A0A1I7XZR6"/>
<dbReference type="Pfam" id="PF00270">
    <property type="entry name" value="DEAD"/>
    <property type="match status" value="1"/>
</dbReference>
<organism evidence="12 13">
    <name type="scientific">Steinernema glaseri</name>
    <dbReference type="NCBI Taxonomy" id="37863"/>
    <lineage>
        <taxon>Eukaryota</taxon>
        <taxon>Metazoa</taxon>
        <taxon>Ecdysozoa</taxon>
        <taxon>Nematoda</taxon>
        <taxon>Chromadorea</taxon>
        <taxon>Rhabditida</taxon>
        <taxon>Tylenchina</taxon>
        <taxon>Panagrolaimomorpha</taxon>
        <taxon>Strongyloidoidea</taxon>
        <taxon>Steinernematidae</taxon>
        <taxon>Steinernema</taxon>
    </lineage>
</organism>
<dbReference type="PROSITE" id="PS51195">
    <property type="entry name" value="Q_MOTIF"/>
    <property type="match status" value="1"/>
</dbReference>
<dbReference type="GO" id="GO:0005524">
    <property type="term" value="F:ATP binding"/>
    <property type="evidence" value="ECO:0007669"/>
    <property type="project" value="UniProtKB-UniRule"/>
</dbReference>
<feature type="region of interest" description="Disordered" evidence="8">
    <location>
        <begin position="522"/>
        <end position="560"/>
    </location>
</feature>
<keyword evidence="4 7" id="KW-0067">ATP-binding</keyword>
<comment type="domain">
    <text evidence="7">The Q motif is unique to and characteristic of the DEAD box family of RNA helicases and controls ATP binding and hydrolysis.</text>
</comment>
<dbReference type="SMART" id="SM00487">
    <property type="entry name" value="DEXDc"/>
    <property type="match status" value="1"/>
</dbReference>
<dbReference type="GO" id="GO:0003723">
    <property type="term" value="F:RNA binding"/>
    <property type="evidence" value="ECO:0007669"/>
    <property type="project" value="UniProtKB-UniRule"/>
</dbReference>
<evidence type="ECO:0000313" key="12">
    <source>
        <dbReference type="Proteomes" id="UP000095287"/>
    </source>
</evidence>
<keyword evidence="12" id="KW-1185">Reference proteome</keyword>
<evidence type="ECO:0000256" key="6">
    <source>
        <dbReference type="PROSITE-ProRule" id="PRU00552"/>
    </source>
</evidence>
<dbReference type="Pfam" id="PF00271">
    <property type="entry name" value="Helicase_C"/>
    <property type="match status" value="1"/>
</dbReference>
<keyword evidence="2 7" id="KW-0378">Hydrolase</keyword>
<feature type="domain" description="Helicase ATP-binding" evidence="9">
    <location>
        <begin position="142"/>
        <end position="327"/>
    </location>
</feature>
<comment type="similarity">
    <text evidence="7">Belongs to the DEAD box helicase family.</text>
</comment>
<evidence type="ECO:0000256" key="4">
    <source>
        <dbReference type="ARBA" id="ARBA00022840"/>
    </source>
</evidence>
<dbReference type="PROSITE" id="PS51194">
    <property type="entry name" value="HELICASE_CTER"/>
    <property type="match status" value="1"/>
</dbReference>
<dbReference type="SMART" id="SM00490">
    <property type="entry name" value="HELICc"/>
    <property type="match status" value="1"/>
</dbReference>
<accession>A0A1I7XZR6</accession>
<dbReference type="InterPro" id="IPR001650">
    <property type="entry name" value="Helicase_C-like"/>
</dbReference>
<evidence type="ECO:0000256" key="3">
    <source>
        <dbReference type="ARBA" id="ARBA00022806"/>
    </source>
</evidence>
<dbReference type="Gene3D" id="3.40.50.300">
    <property type="entry name" value="P-loop containing nucleotide triphosphate hydrolases"/>
    <property type="match status" value="2"/>
</dbReference>
<protein>
    <recommendedName>
        <fullName evidence="7">ATP-dependent RNA helicase</fullName>
        <ecNumber evidence="7">3.6.4.13</ecNumber>
    </recommendedName>
</protein>
<dbReference type="InterPro" id="IPR027417">
    <property type="entry name" value="P-loop_NTPase"/>
</dbReference>
<feature type="domain" description="DEAD-box RNA helicase Q" evidence="11">
    <location>
        <begin position="109"/>
        <end position="137"/>
    </location>
</feature>
<feature type="domain" description="Helicase C-terminal" evidence="10">
    <location>
        <begin position="345"/>
        <end position="504"/>
    </location>
</feature>
<dbReference type="EC" id="3.6.4.13" evidence="7"/>
<comment type="function">
    <text evidence="7">RNA helicase.</text>
</comment>
<evidence type="ECO:0000256" key="1">
    <source>
        <dbReference type="ARBA" id="ARBA00022741"/>
    </source>
</evidence>
<keyword evidence="3 7" id="KW-0347">Helicase</keyword>
<evidence type="ECO:0000259" key="11">
    <source>
        <dbReference type="PROSITE" id="PS51195"/>
    </source>
</evidence>
<dbReference type="InterPro" id="IPR014014">
    <property type="entry name" value="RNA_helicase_DEAD_Q_motif"/>
</dbReference>
<evidence type="ECO:0000313" key="13">
    <source>
        <dbReference type="WBParaSite" id="L893_g11272.t1"/>
    </source>
</evidence>
<evidence type="ECO:0000256" key="7">
    <source>
        <dbReference type="RuleBase" id="RU365068"/>
    </source>
</evidence>
<dbReference type="GO" id="GO:0016787">
    <property type="term" value="F:hydrolase activity"/>
    <property type="evidence" value="ECO:0007669"/>
    <property type="project" value="UniProtKB-KW"/>
</dbReference>
<dbReference type="Proteomes" id="UP000095287">
    <property type="component" value="Unplaced"/>
</dbReference>
<evidence type="ECO:0000256" key="2">
    <source>
        <dbReference type="ARBA" id="ARBA00022801"/>
    </source>
</evidence>
<dbReference type="InterPro" id="IPR014001">
    <property type="entry name" value="Helicase_ATP-bd"/>
</dbReference>
<dbReference type="InterPro" id="IPR011545">
    <property type="entry name" value="DEAD/DEAH_box_helicase_dom"/>
</dbReference>
<dbReference type="CDD" id="cd18787">
    <property type="entry name" value="SF2_C_DEAD"/>
    <property type="match status" value="1"/>
</dbReference>
<sequence length="580" mass="64648">MVVRPLGTPSCSSESSDDDFDPPYVPQLLFLDDPLPAPRPLKSKREPFEGPTLPIKPDPPNRQGRGNAMAGSHHFSEANRIHQGERFSEIMDHNCLAIQGGDGSSDVCRTFEEAKLPPTLLKNLRNLGIVSPTPIQRATLSLITRKFMFDIIAQAETGSGKTAAYLLPIIAIIDRLKSNSAPASNSPYAIVLVPTRELACQVGNDAKKFLRDMHVTVAVAYGQMSLNDARKDFKTGCDILVGTPGRLLHLLGYGRERPPYGLHIKSNNVQFTVVDEGDHFLARNSSEFETLMEQLKKISKRLYVFSATFDEYVVSRFRAYMDTEPFEVFGRDGTGTINFEWRLVQPQEKLNALSEEIQKIQRVEGGTLPKIVIFANTKSRCQFLAFFLATFDLNPLLICGDTNQSMRETQLSYFAFGVQSILVCTDLVARGLNMKDIKYVINYDFPSISTDTFTHRVGRTGRAGNQGYAITFFEDGCDNVSSHEIIKMMARMGKEAPDFIYRCAGKDPSADLSTDDVVTQPLNTPSSLAANESSSMYSNRPEALAKSSTMRRTFVDDSDHEAEEEVYYVNPCDFESDSDY</sequence>
<dbReference type="GO" id="GO:0003724">
    <property type="term" value="F:RNA helicase activity"/>
    <property type="evidence" value="ECO:0007669"/>
    <property type="project" value="UniProtKB-EC"/>
</dbReference>
<dbReference type="PROSITE" id="PS51192">
    <property type="entry name" value="HELICASE_ATP_BIND_1"/>
    <property type="match status" value="1"/>
</dbReference>
<keyword evidence="5 7" id="KW-0694">RNA-binding</keyword>
<keyword evidence="1 7" id="KW-0547">Nucleotide-binding</keyword>
<dbReference type="PANTHER" id="PTHR24031">
    <property type="entry name" value="RNA HELICASE"/>
    <property type="match status" value="1"/>
</dbReference>
<name>A0A1I7XZR6_9BILA</name>
<feature type="region of interest" description="Disordered" evidence="8">
    <location>
        <begin position="1"/>
        <end position="70"/>
    </location>
</feature>